<reference evidence="3 4" key="1">
    <citation type="submission" date="2018-10" db="EMBL/GenBank/DDBJ databases">
        <title>Genomic Encyclopedia of Archaeal and Bacterial Type Strains, Phase II (KMG-II): from individual species to whole genera.</title>
        <authorList>
            <person name="Goeker M."/>
        </authorList>
    </citation>
    <scope>NUCLEOTIDE SEQUENCE [LARGE SCALE GENOMIC DNA]</scope>
    <source>
        <strain evidence="3 4">DSM 43383</strain>
    </source>
</reference>
<feature type="signal peptide" evidence="2">
    <location>
        <begin position="1"/>
        <end position="27"/>
    </location>
</feature>
<evidence type="ECO:0000256" key="2">
    <source>
        <dbReference type="SAM" id="SignalP"/>
    </source>
</evidence>
<feature type="chain" id="PRO_5038667738" description="ATP/GTP-binding protein" evidence="2">
    <location>
        <begin position="28"/>
        <end position="285"/>
    </location>
</feature>
<organism evidence="3 4">
    <name type="scientific">Actinomadura pelletieri DSM 43383</name>
    <dbReference type="NCBI Taxonomy" id="1120940"/>
    <lineage>
        <taxon>Bacteria</taxon>
        <taxon>Bacillati</taxon>
        <taxon>Actinomycetota</taxon>
        <taxon>Actinomycetes</taxon>
        <taxon>Streptosporangiales</taxon>
        <taxon>Thermomonosporaceae</taxon>
        <taxon>Actinomadura</taxon>
    </lineage>
</organism>
<keyword evidence="4" id="KW-1185">Reference proteome</keyword>
<proteinExistence type="predicted"/>
<comment type="caution">
    <text evidence="3">The sequence shown here is derived from an EMBL/GenBank/DDBJ whole genome shotgun (WGS) entry which is preliminary data.</text>
</comment>
<accession>A0A495QWX4</accession>
<feature type="compositionally biased region" description="Gly residues" evidence="1">
    <location>
        <begin position="63"/>
        <end position="73"/>
    </location>
</feature>
<evidence type="ECO:0000313" key="4">
    <source>
        <dbReference type="Proteomes" id="UP000274601"/>
    </source>
</evidence>
<keyword evidence="2" id="KW-0732">Signal</keyword>
<dbReference type="Proteomes" id="UP000274601">
    <property type="component" value="Unassembled WGS sequence"/>
</dbReference>
<evidence type="ECO:0000256" key="1">
    <source>
        <dbReference type="SAM" id="MobiDB-lite"/>
    </source>
</evidence>
<evidence type="ECO:0000313" key="3">
    <source>
        <dbReference type="EMBL" id="RKS78603.1"/>
    </source>
</evidence>
<dbReference type="AlphaFoldDB" id="A0A495QWX4"/>
<gene>
    <name evidence="3" type="ORF">BZB76_0020</name>
</gene>
<sequence>MAYHSHLSTRTLLGRPLSITATGLAVAMTCAVAPAGVAMARQDPIPPEPYPWGYGYGAEKPGHGGNSGGGEGGNRAPDPPAGGDEGDGAAGPVTICGAWRYGTDVCGPFTFPGEAPAGNAPAPTVSPVQLAQQAWGRLPIPKPEVRTAPPRGSEGLVGLPQWFWVTNWTSHADRVSAGGVWAQVTARPTSLVINPGSGLPSVSCSGAGRAYDRRLPAHAQRSECSYTYQRSSAGLPGSAYRVTVTVTWGGTWVGSGGAGGALPALSRSATFSLRVAEGQAVTGGR</sequence>
<dbReference type="EMBL" id="RBWU01000001">
    <property type="protein sequence ID" value="RKS78603.1"/>
    <property type="molecule type" value="Genomic_DNA"/>
</dbReference>
<name>A0A495QWX4_9ACTN</name>
<evidence type="ECO:0008006" key="5">
    <source>
        <dbReference type="Google" id="ProtNLM"/>
    </source>
</evidence>
<feature type="region of interest" description="Disordered" evidence="1">
    <location>
        <begin position="51"/>
        <end position="89"/>
    </location>
</feature>
<protein>
    <recommendedName>
        <fullName evidence="5">ATP/GTP-binding protein</fullName>
    </recommendedName>
</protein>